<evidence type="ECO:0000313" key="1">
    <source>
        <dbReference type="EMBL" id="ABC62282.1"/>
    </source>
</evidence>
<dbReference type="KEGG" id="eli:ELI_00950"/>
<dbReference type="Pfam" id="PF11017">
    <property type="entry name" value="DUF2855"/>
    <property type="match status" value="1"/>
</dbReference>
<dbReference type="RefSeq" id="WP_011413158.1">
    <property type="nucleotide sequence ID" value="NC_007722.1"/>
</dbReference>
<gene>
    <name evidence="1" type="ordered locus">ELI_00950</name>
</gene>
<name>Q2NDF9_ERYLH</name>
<proteinExistence type="predicted"/>
<evidence type="ECO:0000313" key="2">
    <source>
        <dbReference type="Proteomes" id="UP000008808"/>
    </source>
</evidence>
<dbReference type="OrthoDB" id="8953110at2"/>
<keyword evidence="2" id="KW-1185">Reference proteome</keyword>
<dbReference type="Proteomes" id="UP000008808">
    <property type="component" value="Chromosome"/>
</dbReference>
<dbReference type="EMBL" id="CP000157">
    <property type="protein sequence ID" value="ABC62282.1"/>
    <property type="molecule type" value="Genomic_DNA"/>
</dbReference>
<evidence type="ECO:0008006" key="3">
    <source>
        <dbReference type="Google" id="ProtNLM"/>
    </source>
</evidence>
<reference evidence="2" key="1">
    <citation type="journal article" date="2009" name="J. Bacteriol.">
        <title>Complete genome sequence of Erythrobacter litoralis HTCC2594.</title>
        <authorList>
            <person name="Oh H.M."/>
            <person name="Giovannoni S.J."/>
            <person name="Ferriera S."/>
            <person name="Johnson J."/>
            <person name="Cho J.C."/>
        </authorList>
    </citation>
    <scope>NUCLEOTIDE SEQUENCE [LARGE SCALE GENOMIC DNA]</scope>
    <source>
        <strain evidence="2">HTCC2594</strain>
    </source>
</reference>
<organism evidence="1 2">
    <name type="scientific">Erythrobacter litoralis (strain HTCC2594)</name>
    <dbReference type="NCBI Taxonomy" id="314225"/>
    <lineage>
        <taxon>Bacteria</taxon>
        <taxon>Pseudomonadati</taxon>
        <taxon>Pseudomonadota</taxon>
        <taxon>Alphaproteobacteria</taxon>
        <taxon>Sphingomonadales</taxon>
        <taxon>Erythrobacteraceae</taxon>
        <taxon>Erythrobacter/Porphyrobacter group</taxon>
        <taxon>Erythrobacter</taxon>
    </lineage>
</organism>
<protein>
    <recommendedName>
        <fullName evidence="3">DUF2855 domain-containing protein</fullName>
    </recommendedName>
</protein>
<accession>Q2NDF9</accession>
<dbReference type="HOGENOM" id="CLU_037224_1_0_5"/>
<dbReference type="AlphaFoldDB" id="Q2NDF9"/>
<dbReference type="InterPro" id="IPR021276">
    <property type="entry name" value="DUF2855"/>
</dbReference>
<dbReference type="STRING" id="314225.ELI_00950"/>
<sequence>MAWRYELEREDLRSDRIEWNPIFPFKPGAVLQLALTANVVTYALTGGQFGYWKLFPTEPPRIVPPAWGEVRLANGTIAYGLVPMASHAILRLEPAKGGWRETSDERAAVDRGYNRYLPAAGSLREREDALLFRPLVVLGLVLDRWLREENWFGASQIAVTSASSKSALGYALRHGDGPPLLGLTSARNRDFVERTMVYDSVAAHDELPQLAAGTLILDFTGDPSLIRGLSERNGDALRVVRIGATHAGAASLNDDTVFFAPERIGREIALNGLEVFERDRAAAIAEFASRSTDWFIREHVDGPDAIVEAFRDLLTGRVSPERLLIARPEGAFE</sequence>
<dbReference type="eggNOG" id="COG2130">
    <property type="taxonomic scope" value="Bacteria"/>
</dbReference>